<protein>
    <submittedName>
        <fullName evidence="1">Uncharacterized protein</fullName>
    </submittedName>
</protein>
<evidence type="ECO:0000313" key="2">
    <source>
        <dbReference type="Proteomes" id="UP000572680"/>
    </source>
</evidence>
<dbReference type="EMBL" id="JACJIA010000001">
    <property type="protein sequence ID" value="MBA8948870.1"/>
    <property type="molecule type" value="Genomic_DNA"/>
</dbReference>
<sequence>MTLLSQDLSRERIPDAVLAARVRAMRRARRDARTRAARVSRVLLAPVAVPEPRYDERH</sequence>
<dbReference type="RefSeq" id="WP_182841431.1">
    <property type="nucleotide sequence ID" value="NZ_BAAALP010000006.1"/>
</dbReference>
<organism evidence="1 2">
    <name type="scientific">Actinomadura namibiensis</name>
    <dbReference type="NCBI Taxonomy" id="182080"/>
    <lineage>
        <taxon>Bacteria</taxon>
        <taxon>Bacillati</taxon>
        <taxon>Actinomycetota</taxon>
        <taxon>Actinomycetes</taxon>
        <taxon>Streptosporangiales</taxon>
        <taxon>Thermomonosporaceae</taxon>
        <taxon>Actinomadura</taxon>
    </lineage>
</organism>
<comment type="caution">
    <text evidence="1">The sequence shown here is derived from an EMBL/GenBank/DDBJ whole genome shotgun (WGS) entry which is preliminary data.</text>
</comment>
<dbReference type="Proteomes" id="UP000572680">
    <property type="component" value="Unassembled WGS sequence"/>
</dbReference>
<name>A0A7W3LIS8_ACTNM</name>
<reference evidence="1 2" key="1">
    <citation type="submission" date="2020-08" db="EMBL/GenBank/DDBJ databases">
        <title>Genomic Encyclopedia of Type Strains, Phase IV (KMG-IV): sequencing the most valuable type-strain genomes for metagenomic binning, comparative biology and taxonomic classification.</title>
        <authorList>
            <person name="Goeker M."/>
        </authorList>
    </citation>
    <scope>NUCLEOTIDE SEQUENCE [LARGE SCALE GENOMIC DNA]</scope>
    <source>
        <strain evidence="1 2">DSM 44197</strain>
    </source>
</reference>
<keyword evidence="2" id="KW-1185">Reference proteome</keyword>
<evidence type="ECO:0000313" key="1">
    <source>
        <dbReference type="EMBL" id="MBA8948870.1"/>
    </source>
</evidence>
<dbReference type="AlphaFoldDB" id="A0A7W3LIS8"/>
<gene>
    <name evidence="1" type="ORF">HNR61_000468</name>
</gene>
<accession>A0A7W3LIS8</accession>
<proteinExistence type="predicted"/>